<dbReference type="AlphaFoldDB" id="A0A368GVK8"/>
<reference evidence="1 2" key="1">
    <citation type="submission" date="2014-10" db="EMBL/GenBank/DDBJ databases">
        <title>Draft genome of the hookworm Ancylostoma caninum.</title>
        <authorList>
            <person name="Mitreva M."/>
        </authorList>
    </citation>
    <scope>NUCLEOTIDE SEQUENCE [LARGE SCALE GENOMIC DNA]</scope>
    <source>
        <strain evidence="1 2">Baltimore</strain>
    </source>
</reference>
<protein>
    <submittedName>
        <fullName evidence="1">Uncharacterized protein</fullName>
    </submittedName>
</protein>
<keyword evidence="2" id="KW-1185">Reference proteome</keyword>
<dbReference type="Proteomes" id="UP000252519">
    <property type="component" value="Unassembled WGS sequence"/>
</dbReference>
<evidence type="ECO:0000313" key="2">
    <source>
        <dbReference type="Proteomes" id="UP000252519"/>
    </source>
</evidence>
<evidence type="ECO:0000313" key="1">
    <source>
        <dbReference type="EMBL" id="RCN46997.1"/>
    </source>
</evidence>
<accession>A0A368GVK8</accession>
<gene>
    <name evidence="1" type="ORF">ANCCAN_06928</name>
</gene>
<name>A0A368GVK8_ANCCA</name>
<dbReference type="EMBL" id="JOJR01000069">
    <property type="protein sequence ID" value="RCN46997.1"/>
    <property type="molecule type" value="Genomic_DNA"/>
</dbReference>
<sequence length="63" mass="6922">MVDELFLLKTRSGEHGQSGQSVLILAVRERGEGHVSASGNTAHHNHEKQRKRAVTCSLALMEI</sequence>
<organism evidence="1 2">
    <name type="scientific">Ancylostoma caninum</name>
    <name type="common">Dog hookworm</name>
    <dbReference type="NCBI Taxonomy" id="29170"/>
    <lineage>
        <taxon>Eukaryota</taxon>
        <taxon>Metazoa</taxon>
        <taxon>Ecdysozoa</taxon>
        <taxon>Nematoda</taxon>
        <taxon>Chromadorea</taxon>
        <taxon>Rhabditida</taxon>
        <taxon>Rhabditina</taxon>
        <taxon>Rhabditomorpha</taxon>
        <taxon>Strongyloidea</taxon>
        <taxon>Ancylostomatidae</taxon>
        <taxon>Ancylostomatinae</taxon>
        <taxon>Ancylostoma</taxon>
    </lineage>
</organism>
<proteinExistence type="predicted"/>
<comment type="caution">
    <text evidence="1">The sequence shown here is derived from an EMBL/GenBank/DDBJ whole genome shotgun (WGS) entry which is preliminary data.</text>
</comment>